<sequence>MYFKYCLCVIAVVLLIDLPSCHADYDKLKELGYLWRTLTASSKAYHANELTKDQINAANDECGPAHLTSGDASIEKMRKYLLDSPPKENFLSSMEEIFSHWWRYHLPSIHNYSHCMGNLLKLTVWYQPYV</sequence>
<reference evidence="2" key="1">
    <citation type="submission" date="2021-12" db="EMBL/GenBank/DDBJ databases">
        <authorList>
            <person name="King R."/>
        </authorList>
    </citation>
    <scope>NUCLEOTIDE SEQUENCE</scope>
</reference>
<gene>
    <name evidence="2" type="ORF">MELIAE_LOCUS127</name>
</gene>
<keyword evidence="1" id="KW-0732">Signal</keyword>
<dbReference type="Proteomes" id="UP001154078">
    <property type="component" value="Chromosome 1"/>
</dbReference>
<name>A0A9P0AMT3_BRAAE</name>
<evidence type="ECO:0000313" key="3">
    <source>
        <dbReference type="Proteomes" id="UP001154078"/>
    </source>
</evidence>
<feature type="chain" id="PRO_5040366767" evidence="1">
    <location>
        <begin position="24"/>
        <end position="130"/>
    </location>
</feature>
<proteinExistence type="predicted"/>
<dbReference type="AlphaFoldDB" id="A0A9P0AMT3"/>
<organism evidence="2 3">
    <name type="scientific">Brassicogethes aeneus</name>
    <name type="common">Rape pollen beetle</name>
    <name type="synonym">Meligethes aeneus</name>
    <dbReference type="NCBI Taxonomy" id="1431903"/>
    <lineage>
        <taxon>Eukaryota</taxon>
        <taxon>Metazoa</taxon>
        <taxon>Ecdysozoa</taxon>
        <taxon>Arthropoda</taxon>
        <taxon>Hexapoda</taxon>
        <taxon>Insecta</taxon>
        <taxon>Pterygota</taxon>
        <taxon>Neoptera</taxon>
        <taxon>Endopterygota</taxon>
        <taxon>Coleoptera</taxon>
        <taxon>Polyphaga</taxon>
        <taxon>Cucujiformia</taxon>
        <taxon>Nitidulidae</taxon>
        <taxon>Meligethinae</taxon>
        <taxon>Brassicogethes</taxon>
    </lineage>
</organism>
<keyword evidence="3" id="KW-1185">Reference proteome</keyword>
<protein>
    <submittedName>
        <fullName evidence="2">Uncharacterized protein</fullName>
    </submittedName>
</protein>
<accession>A0A9P0AMT3</accession>
<evidence type="ECO:0000313" key="2">
    <source>
        <dbReference type="EMBL" id="CAH0545827.1"/>
    </source>
</evidence>
<evidence type="ECO:0000256" key="1">
    <source>
        <dbReference type="SAM" id="SignalP"/>
    </source>
</evidence>
<dbReference type="EMBL" id="OV121132">
    <property type="protein sequence ID" value="CAH0545827.1"/>
    <property type="molecule type" value="Genomic_DNA"/>
</dbReference>
<feature type="signal peptide" evidence="1">
    <location>
        <begin position="1"/>
        <end position="23"/>
    </location>
</feature>